<keyword evidence="9" id="KW-0119">Carbohydrate metabolism</keyword>
<evidence type="ECO:0000256" key="3">
    <source>
        <dbReference type="ARBA" id="ARBA00012099"/>
    </source>
</evidence>
<dbReference type="InterPro" id="IPR043129">
    <property type="entry name" value="ATPase_NBD"/>
</dbReference>
<dbReference type="EMBL" id="HBFA01015134">
    <property type="protein sequence ID" value="CAD8664407.1"/>
    <property type="molecule type" value="Transcribed_RNA"/>
</dbReference>
<dbReference type="Pfam" id="PF00370">
    <property type="entry name" value="FGGY_N"/>
    <property type="match status" value="1"/>
</dbReference>
<reference evidence="13" key="1">
    <citation type="submission" date="2021-01" db="EMBL/GenBank/DDBJ databases">
        <authorList>
            <person name="Corre E."/>
            <person name="Pelletier E."/>
            <person name="Niang G."/>
            <person name="Scheremetjew M."/>
            <person name="Finn R."/>
            <person name="Kale V."/>
            <person name="Holt S."/>
            <person name="Cochrane G."/>
            <person name="Meng A."/>
            <person name="Brown T."/>
            <person name="Cohen L."/>
        </authorList>
    </citation>
    <scope>NUCLEOTIDE SEQUENCE</scope>
    <source>
        <strain evidence="13">CCMP722</strain>
    </source>
</reference>
<dbReference type="InterPro" id="IPR018485">
    <property type="entry name" value="FGGY_C"/>
</dbReference>
<dbReference type="AlphaFoldDB" id="A0A7S0R1R3"/>
<dbReference type="InterPro" id="IPR018484">
    <property type="entry name" value="FGGY_N"/>
</dbReference>
<evidence type="ECO:0000256" key="6">
    <source>
        <dbReference type="ARBA" id="ARBA00022741"/>
    </source>
</evidence>
<dbReference type="EC" id="2.7.1.30" evidence="3"/>
<evidence type="ECO:0000256" key="2">
    <source>
        <dbReference type="ARBA" id="ARBA00009156"/>
    </source>
</evidence>
<name>A0A7S0R1R3_9CHLO</name>
<keyword evidence="8" id="KW-0067">ATP-binding</keyword>
<evidence type="ECO:0000256" key="4">
    <source>
        <dbReference type="ARBA" id="ARBA00022629"/>
    </source>
</evidence>
<dbReference type="GO" id="GO:0004370">
    <property type="term" value="F:glycerol kinase activity"/>
    <property type="evidence" value="ECO:0007669"/>
    <property type="project" value="UniProtKB-EC"/>
</dbReference>
<dbReference type="PIRSF" id="PIRSF000538">
    <property type="entry name" value="GlpK"/>
    <property type="match status" value="1"/>
</dbReference>
<dbReference type="GO" id="GO:0005997">
    <property type="term" value="P:xylulose metabolic process"/>
    <property type="evidence" value="ECO:0007669"/>
    <property type="project" value="InterPro"/>
</dbReference>
<keyword evidence="7" id="KW-0418">Kinase</keyword>
<dbReference type="UniPathway" id="UPA00618">
    <property type="reaction ID" value="UER00672"/>
</dbReference>
<evidence type="ECO:0000256" key="1">
    <source>
        <dbReference type="ARBA" id="ARBA00005190"/>
    </source>
</evidence>
<comment type="similarity">
    <text evidence="2">Belongs to the FGGY kinase family.</text>
</comment>
<evidence type="ECO:0000256" key="10">
    <source>
        <dbReference type="SAM" id="MobiDB-lite"/>
    </source>
</evidence>
<dbReference type="PANTHER" id="PTHR43095">
    <property type="entry name" value="SUGAR KINASE"/>
    <property type="match status" value="1"/>
</dbReference>
<dbReference type="PROSITE" id="PS00933">
    <property type="entry name" value="FGGY_KINASES_1"/>
    <property type="match status" value="1"/>
</dbReference>
<dbReference type="InterPro" id="IPR000577">
    <property type="entry name" value="Carb_kinase_FGGY"/>
</dbReference>
<feature type="domain" description="Carbohydrate kinase FGGY N-terminal" evidence="11">
    <location>
        <begin position="67"/>
        <end position="302"/>
    </location>
</feature>
<keyword evidence="6" id="KW-0547">Nucleotide-binding</keyword>
<evidence type="ECO:0000256" key="7">
    <source>
        <dbReference type="ARBA" id="ARBA00022777"/>
    </source>
</evidence>
<dbReference type="CDD" id="cd07809">
    <property type="entry name" value="ASKHA_NBD_FGGY_BaXK-like"/>
    <property type="match status" value="1"/>
</dbReference>
<dbReference type="Gene3D" id="3.30.420.40">
    <property type="match status" value="2"/>
</dbReference>
<dbReference type="Pfam" id="PF02782">
    <property type="entry name" value="FGGY_C"/>
    <property type="match status" value="1"/>
</dbReference>
<keyword evidence="5" id="KW-0808">Transferase</keyword>
<accession>A0A7S0R1R3</accession>
<evidence type="ECO:0000256" key="9">
    <source>
        <dbReference type="ARBA" id="ARBA00023277"/>
    </source>
</evidence>
<evidence type="ECO:0000259" key="12">
    <source>
        <dbReference type="Pfam" id="PF02782"/>
    </source>
</evidence>
<proteinExistence type="inferred from homology"/>
<dbReference type="SUPFAM" id="SSF53067">
    <property type="entry name" value="Actin-like ATPase domain"/>
    <property type="match status" value="2"/>
</dbReference>
<evidence type="ECO:0000259" key="11">
    <source>
        <dbReference type="Pfam" id="PF00370"/>
    </source>
</evidence>
<dbReference type="InterPro" id="IPR050406">
    <property type="entry name" value="FGGY_Carb_Kinase"/>
</dbReference>
<dbReference type="NCBIfam" id="TIGR01312">
    <property type="entry name" value="XylB"/>
    <property type="match status" value="1"/>
</dbReference>
<dbReference type="GO" id="GO:0042732">
    <property type="term" value="P:D-xylose metabolic process"/>
    <property type="evidence" value="ECO:0007669"/>
    <property type="project" value="UniProtKB-KW"/>
</dbReference>
<comment type="pathway">
    <text evidence="1">Polyol metabolism; glycerol degradation via glycerol kinase pathway; sn-glycerol 3-phosphate from glycerol: step 1/1.</text>
</comment>
<gene>
    <name evidence="13" type="ORF">POBO1169_LOCUS7780</name>
</gene>
<dbReference type="InterPro" id="IPR006000">
    <property type="entry name" value="Xylulokinase"/>
</dbReference>
<dbReference type="PANTHER" id="PTHR43095:SF5">
    <property type="entry name" value="XYLULOSE KINASE"/>
    <property type="match status" value="1"/>
</dbReference>
<dbReference type="GO" id="GO:0004856">
    <property type="term" value="F:D-xylulokinase activity"/>
    <property type="evidence" value="ECO:0007669"/>
    <property type="project" value="InterPro"/>
</dbReference>
<dbReference type="InterPro" id="IPR018483">
    <property type="entry name" value="Carb_kinase_FGGY_CS"/>
</dbReference>
<dbReference type="GO" id="GO:0019563">
    <property type="term" value="P:glycerol catabolic process"/>
    <property type="evidence" value="ECO:0007669"/>
    <property type="project" value="UniProtKB-UniPathway"/>
</dbReference>
<dbReference type="GO" id="GO:0005524">
    <property type="term" value="F:ATP binding"/>
    <property type="evidence" value="ECO:0007669"/>
    <property type="project" value="UniProtKB-KW"/>
</dbReference>
<evidence type="ECO:0000256" key="5">
    <source>
        <dbReference type="ARBA" id="ARBA00022679"/>
    </source>
</evidence>
<evidence type="ECO:0000256" key="8">
    <source>
        <dbReference type="ARBA" id="ARBA00022840"/>
    </source>
</evidence>
<keyword evidence="4" id="KW-0859">Xylose metabolism</keyword>
<organism evidence="13">
    <name type="scientific">Pyramimonas obovata</name>
    <dbReference type="NCBI Taxonomy" id="1411642"/>
    <lineage>
        <taxon>Eukaryota</taxon>
        <taxon>Viridiplantae</taxon>
        <taxon>Chlorophyta</taxon>
        <taxon>Pyramimonadophyceae</taxon>
        <taxon>Pyramimonadales</taxon>
        <taxon>Pyramimonadaceae</taxon>
        <taxon>Pyramimonas</taxon>
        <taxon>Pyramimonas incertae sedis</taxon>
    </lineage>
</organism>
<feature type="domain" description="Carbohydrate kinase FGGY C-terminal" evidence="12">
    <location>
        <begin position="311"/>
        <end position="493"/>
    </location>
</feature>
<protein>
    <recommendedName>
        <fullName evidence="3">glycerol kinase</fullName>
        <ecNumber evidence="3">2.7.1.30</ecNumber>
    </recommendedName>
</protein>
<feature type="region of interest" description="Disordered" evidence="10">
    <location>
        <begin position="1"/>
        <end position="36"/>
    </location>
</feature>
<sequence>MAHLVSRTISARMQKRARSPGAFGEPLVTESMTVPPTPSPIKRLSRNMKRVSSHPTLDVVASNNALTVGVDVGTQGTKVLVYDYAKREVVGRGSYAYGLMPSDRPNAAEQLPSTWEEGMEAAMAQALEGLDSACVQGIAVSGQQHGLVAIDSNDEVIRPAKLWCDTESAPQAAKLSKLFGWNLVPGFTATKLLWLKENEPENFHKMTKVMLPHDYINYKLTGKWVMECGDASGIGLLDIEKRRFDEERCKSVDESLLSKLPPLVSPDKAIGTLLPEAAARLKLPSGIQVAPGSGDNMMSALGSGAVKSGRLVVSLGTSGTLFGYCAKPVMEPSGTIAPFCDATGGWMPLVCTQNCTTATEEVRECFGLSHADITALAEAEPAGARGVNFLPYLAGARTPNWPHASGTILGLTPGSMRAGVLYRAAIEGATFSLYGGYLAMKELGVEVSELFVVGGGSKNPLWRQIISDIFQVPLRFPTEAESAALGAALQAAAICCDAPVAKYIGENMPPLSDDVVLPNSDIAETYAAAYQRHVNLGKSLFT</sequence>
<evidence type="ECO:0000313" key="13">
    <source>
        <dbReference type="EMBL" id="CAD8664407.1"/>
    </source>
</evidence>